<evidence type="ECO:0000256" key="1">
    <source>
        <dbReference type="ARBA" id="ARBA00006484"/>
    </source>
</evidence>
<name>A0A1G7RFV7_9BACT</name>
<dbReference type="SUPFAM" id="SSF51735">
    <property type="entry name" value="NAD(P)-binding Rossmann-fold domains"/>
    <property type="match status" value="1"/>
</dbReference>
<dbReference type="Gene3D" id="3.40.50.720">
    <property type="entry name" value="NAD(P)-binding Rossmann-like Domain"/>
    <property type="match status" value="1"/>
</dbReference>
<sequence length="229" mass="24302">MPKQVIVTGATGNLGKDVVKKLTALGYGLHINVREGKTNAYADNASVSNYLADLSDAAQTELFVAEAITNAGKIEAGILLAGGFAMAKLTDTTDADIEQMLTMNFKTAFHVVKPLMKHFEANGGGQFIFIGARPALVPEAGTGSFAYTLAKTLIFQMADLINAEGKAKNITATVIVPSIIDTPDNRAAMPNSDFSKWISAPDMAEGVAFVLSDTGKKLRQTVLKLYNEA</sequence>
<accession>A0A1G7RFV7</accession>
<dbReference type="InterPro" id="IPR002347">
    <property type="entry name" value="SDR_fam"/>
</dbReference>
<dbReference type="GO" id="GO:0016491">
    <property type="term" value="F:oxidoreductase activity"/>
    <property type="evidence" value="ECO:0007669"/>
    <property type="project" value="UniProtKB-KW"/>
</dbReference>
<dbReference type="PANTHER" id="PTHR43669:SF3">
    <property type="entry name" value="ALCOHOL DEHYDROGENASE, PUTATIVE (AFU_ORTHOLOGUE AFUA_3G03445)-RELATED"/>
    <property type="match status" value="1"/>
</dbReference>
<comment type="similarity">
    <text evidence="1">Belongs to the short-chain dehydrogenases/reductases (SDR) family.</text>
</comment>
<dbReference type="Pfam" id="PF00106">
    <property type="entry name" value="adh_short"/>
    <property type="match status" value="1"/>
</dbReference>
<evidence type="ECO:0000313" key="4">
    <source>
        <dbReference type="Proteomes" id="UP000198748"/>
    </source>
</evidence>
<proteinExistence type="inferred from homology"/>
<gene>
    <name evidence="3" type="ORF">SAMN04487996_11540</name>
</gene>
<keyword evidence="4" id="KW-1185">Reference proteome</keyword>
<dbReference type="EMBL" id="FNAN01000015">
    <property type="protein sequence ID" value="SDG09632.1"/>
    <property type="molecule type" value="Genomic_DNA"/>
</dbReference>
<dbReference type="OrthoDB" id="9810908at2"/>
<dbReference type="RefSeq" id="WP_090155213.1">
    <property type="nucleotide sequence ID" value="NZ_FNAN01000015.1"/>
</dbReference>
<evidence type="ECO:0000313" key="3">
    <source>
        <dbReference type="EMBL" id="SDG09632.1"/>
    </source>
</evidence>
<dbReference type="PRINTS" id="PR00081">
    <property type="entry name" value="GDHRDH"/>
</dbReference>
<reference evidence="4" key="1">
    <citation type="submission" date="2016-10" db="EMBL/GenBank/DDBJ databases">
        <authorList>
            <person name="Varghese N."/>
            <person name="Submissions S."/>
        </authorList>
    </citation>
    <scope>NUCLEOTIDE SEQUENCE [LARGE SCALE GENOMIC DNA]</scope>
    <source>
        <strain evidence="4">DSM 25329</strain>
    </source>
</reference>
<keyword evidence="2" id="KW-0560">Oxidoreductase</keyword>
<dbReference type="AlphaFoldDB" id="A0A1G7RFV7"/>
<dbReference type="PANTHER" id="PTHR43669">
    <property type="entry name" value="5-KETO-D-GLUCONATE 5-REDUCTASE"/>
    <property type="match status" value="1"/>
</dbReference>
<dbReference type="Proteomes" id="UP000198748">
    <property type="component" value="Unassembled WGS sequence"/>
</dbReference>
<dbReference type="STRING" id="659014.SAMN04487996_11540"/>
<dbReference type="InterPro" id="IPR036291">
    <property type="entry name" value="NAD(P)-bd_dom_sf"/>
</dbReference>
<organism evidence="3 4">
    <name type="scientific">Dyadobacter soli</name>
    <dbReference type="NCBI Taxonomy" id="659014"/>
    <lineage>
        <taxon>Bacteria</taxon>
        <taxon>Pseudomonadati</taxon>
        <taxon>Bacteroidota</taxon>
        <taxon>Cytophagia</taxon>
        <taxon>Cytophagales</taxon>
        <taxon>Spirosomataceae</taxon>
        <taxon>Dyadobacter</taxon>
    </lineage>
</organism>
<evidence type="ECO:0000256" key="2">
    <source>
        <dbReference type="ARBA" id="ARBA00023002"/>
    </source>
</evidence>
<protein>
    <submittedName>
        <fullName evidence="3">NADP-dependent 3-hydroxy acid dehydrogenase YdfG</fullName>
    </submittedName>
</protein>